<dbReference type="InterPro" id="IPR024934">
    <property type="entry name" value="Rubredoxin-like_dom"/>
</dbReference>
<dbReference type="GO" id="GO:0016491">
    <property type="term" value="F:oxidoreductase activity"/>
    <property type="evidence" value="ECO:0007669"/>
    <property type="project" value="InterPro"/>
</dbReference>
<dbReference type="InterPro" id="IPR009040">
    <property type="entry name" value="Ferritin-like_diiron"/>
</dbReference>
<dbReference type="RefSeq" id="WP_203366168.1">
    <property type="nucleotide sequence ID" value="NZ_WSFT01000029.1"/>
</dbReference>
<sequence length="191" mass="21719">MASLKGTKTEQNLLKAFAGESQARNRYTMFAKQAKKEGYEQIADFFLQTAENEYQHAKIFFSFLEGGDVEITATYPAGKVGTTAENLKAAADGENEEFVSIYPEFAKIAEEEGFKKVAFAFKTIAEIEKDHEERYLQLLDNVKNELVFKKENEQSWYCRKCGHVHTGEKAPGVCPVCKHPEAYFEIKQSNY</sequence>
<dbReference type="SUPFAM" id="SSF57802">
    <property type="entry name" value="Rubredoxin-like"/>
    <property type="match status" value="1"/>
</dbReference>
<keyword evidence="4" id="KW-0249">Electron transport</keyword>
<dbReference type="InterPro" id="IPR009078">
    <property type="entry name" value="Ferritin-like_SF"/>
</dbReference>
<dbReference type="Proteomes" id="UP000724672">
    <property type="component" value="Unassembled WGS sequence"/>
</dbReference>
<dbReference type="PANTHER" id="PTHR43865">
    <property type="entry name" value="RUBRERYTHRIN-RELATED"/>
    <property type="match status" value="1"/>
</dbReference>
<dbReference type="InterPro" id="IPR012347">
    <property type="entry name" value="Ferritin-like"/>
</dbReference>
<evidence type="ECO:0000259" key="6">
    <source>
        <dbReference type="PROSITE" id="PS50903"/>
    </source>
</evidence>
<keyword evidence="9" id="KW-1185">Reference proteome</keyword>
<evidence type="ECO:0000256" key="2">
    <source>
        <dbReference type="ARBA" id="ARBA00022448"/>
    </source>
</evidence>
<comment type="caution">
    <text evidence="8">The sequence shown here is derived from an EMBL/GenBank/DDBJ whole genome shotgun (WGS) entry which is preliminary data.</text>
</comment>
<evidence type="ECO:0000313" key="8">
    <source>
        <dbReference type="EMBL" id="MBS4538242.1"/>
    </source>
</evidence>
<dbReference type="Gene3D" id="2.20.28.10">
    <property type="match status" value="1"/>
</dbReference>
<evidence type="ECO:0000256" key="4">
    <source>
        <dbReference type="ARBA" id="ARBA00022982"/>
    </source>
</evidence>
<keyword evidence="3" id="KW-0479">Metal-binding</keyword>
<evidence type="ECO:0000259" key="7">
    <source>
        <dbReference type="PROSITE" id="PS50905"/>
    </source>
</evidence>
<reference evidence="8" key="1">
    <citation type="submission" date="2019-12" db="EMBL/GenBank/DDBJ databases">
        <title>Clostridiaceae gen. nov. sp. nov., isolated from sediment in Xinjiang, China.</title>
        <authorList>
            <person name="Zhang R."/>
        </authorList>
    </citation>
    <scope>NUCLEOTIDE SEQUENCE</scope>
    <source>
        <strain evidence="8">D2Q-11</strain>
    </source>
</reference>
<dbReference type="CDD" id="cd00729">
    <property type="entry name" value="rubredoxin_SM"/>
    <property type="match status" value="1"/>
</dbReference>
<name>A0A942UZ39_9FIRM</name>
<comment type="cofactor">
    <cofactor evidence="1">
        <name>Fe(3+)</name>
        <dbReference type="ChEBI" id="CHEBI:29034"/>
    </cofactor>
</comment>
<dbReference type="PANTHER" id="PTHR43865:SF1">
    <property type="entry name" value="RUBRERYTHRIN-RELATED"/>
    <property type="match status" value="1"/>
</dbReference>
<keyword evidence="2" id="KW-0813">Transport</keyword>
<dbReference type="SUPFAM" id="SSF47240">
    <property type="entry name" value="Ferritin-like"/>
    <property type="match status" value="1"/>
</dbReference>
<protein>
    <submittedName>
        <fullName evidence="8">Rubrerythrin family protein</fullName>
    </submittedName>
</protein>
<proteinExistence type="predicted"/>
<organism evidence="8 9">
    <name type="scientific">Anaeromonas frigoriresistens</name>
    <dbReference type="NCBI Taxonomy" id="2683708"/>
    <lineage>
        <taxon>Bacteria</taxon>
        <taxon>Bacillati</taxon>
        <taxon>Bacillota</taxon>
        <taxon>Tissierellia</taxon>
        <taxon>Tissierellales</taxon>
        <taxon>Thermohalobacteraceae</taxon>
        <taxon>Anaeromonas</taxon>
    </lineage>
</organism>
<evidence type="ECO:0000256" key="1">
    <source>
        <dbReference type="ARBA" id="ARBA00001965"/>
    </source>
</evidence>
<dbReference type="NCBIfam" id="NF045767">
    <property type="entry name" value="RuberyRbr"/>
    <property type="match status" value="1"/>
</dbReference>
<feature type="domain" description="Rubredoxin-like" evidence="6">
    <location>
        <begin position="153"/>
        <end position="187"/>
    </location>
</feature>
<dbReference type="Pfam" id="PF02915">
    <property type="entry name" value="Rubrerythrin"/>
    <property type="match status" value="1"/>
</dbReference>
<dbReference type="CDD" id="cd01041">
    <property type="entry name" value="Rubrerythrin"/>
    <property type="match status" value="1"/>
</dbReference>
<evidence type="ECO:0000256" key="3">
    <source>
        <dbReference type="ARBA" id="ARBA00022723"/>
    </source>
</evidence>
<gene>
    <name evidence="8" type="ORF">GOQ27_07190</name>
</gene>
<evidence type="ECO:0000256" key="5">
    <source>
        <dbReference type="ARBA" id="ARBA00023004"/>
    </source>
</evidence>
<dbReference type="Pfam" id="PF21349">
    <property type="entry name" value="RUBY_RBDX"/>
    <property type="match status" value="1"/>
</dbReference>
<dbReference type="AlphaFoldDB" id="A0A942UZ39"/>
<keyword evidence="5" id="KW-0408">Iron</keyword>
<dbReference type="InterPro" id="IPR052364">
    <property type="entry name" value="Rubrerythrin"/>
</dbReference>
<dbReference type="PROSITE" id="PS50903">
    <property type="entry name" value="RUBREDOXIN_LIKE"/>
    <property type="match status" value="1"/>
</dbReference>
<dbReference type="Gene3D" id="1.20.1260.10">
    <property type="match status" value="1"/>
</dbReference>
<evidence type="ECO:0000313" key="9">
    <source>
        <dbReference type="Proteomes" id="UP000724672"/>
    </source>
</evidence>
<feature type="domain" description="Ferritin-like diiron" evidence="7">
    <location>
        <begin position="3"/>
        <end position="146"/>
    </location>
</feature>
<dbReference type="EMBL" id="WSFT01000029">
    <property type="protein sequence ID" value="MBS4538242.1"/>
    <property type="molecule type" value="Genomic_DNA"/>
</dbReference>
<dbReference type="GO" id="GO:0005506">
    <property type="term" value="F:iron ion binding"/>
    <property type="evidence" value="ECO:0007669"/>
    <property type="project" value="InterPro"/>
</dbReference>
<dbReference type="PROSITE" id="PS50905">
    <property type="entry name" value="FERRITIN_LIKE"/>
    <property type="match status" value="1"/>
</dbReference>
<accession>A0A942UZ39</accession>
<dbReference type="InterPro" id="IPR048574">
    <property type="entry name" value="RUBY_RBDX"/>
</dbReference>
<dbReference type="InterPro" id="IPR003251">
    <property type="entry name" value="Rr_diiron-bd_dom"/>
</dbReference>